<gene>
    <name evidence="2" type="ORF">DFR29_104393</name>
</gene>
<evidence type="ECO:0000313" key="3">
    <source>
        <dbReference type="Proteomes" id="UP000295293"/>
    </source>
</evidence>
<evidence type="ECO:0000256" key="1">
    <source>
        <dbReference type="SAM" id="SignalP"/>
    </source>
</evidence>
<organism evidence="2 3">
    <name type="scientific">Tahibacter aquaticus</name>
    <dbReference type="NCBI Taxonomy" id="520092"/>
    <lineage>
        <taxon>Bacteria</taxon>
        <taxon>Pseudomonadati</taxon>
        <taxon>Pseudomonadota</taxon>
        <taxon>Gammaproteobacteria</taxon>
        <taxon>Lysobacterales</taxon>
        <taxon>Rhodanobacteraceae</taxon>
        <taxon>Tahibacter</taxon>
    </lineage>
</organism>
<dbReference type="Proteomes" id="UP000295293">
    <property type="component" value="Unassembled WGS sequence"/>
</dbReference>
<name>A0A4V3DMU0_9GAMM</name>
<keyword evidence="3" id="KW-1185">Reference proteome</keyword>
<proteinExistence type="predicted"/>
<reference evidence="2 3" key="1">
    <citation type="submission" date="2019-03" db="EMBL/GenBank/DDBJ databases">
        <title>Genomic Encyclopedia of Type Strains, Phase IV (KMG-IV): sequencing the most valuable type-strain genomes for metagenomic binning, comparative biology and taxonomic classification.</title>
        <authorList>
            <person name="Goeker M."/>
        </authorList>
    </citation>
    <scope>NUCLEOTIDE SEQUENCE [LARGE SCALE GENOMIC DNA]</scope>
    <source>
        <strain evidence="2 3">DSM 21667</strain>
    </source>
</reference>
<accession>A0A4V3DMU0</accession>
<keyword evidence="1" id="KW-0732">Signal</keyword>
<comment type="caution">
    <text evidence="2">The sequence shown here is derived from an EMBL/GenBank/DDBJ whole genome shotgun (WGS) entry which is preliminary data.</text>
</comment>
<protein>
    <submittedName>
        <fullName evidence="2">Uncharacterized protein</fullName>
    </submittedName>
</protein>
<sequence length="42" mass="4141">MHISKFVSGLCLLCLSGAASAGVAGFCNANPITITDNATASL</sequence>
<evidence type="ECO:0000313" key="2">
    <source>
        <dbReference type="EMBL" id="TDR45956.1"/>
    </source>
</evidence>
<dbReference type="EMBL" id="SNZH01000004">
    <property type="protein sequence ID" value="TDR45956.1"/>
    <property type="molecule type" value="Genomic_DNA"/>
</dbReference>
<feature type="chain" id="PRO_5020519195" evidence="1">
    <location>
        <begin position="22"/>
        <end position="42"/>
    </location>
</feature>
<dbReference type="AlphaFoldDB" id="A0A4V3DMU0"/>
<feature type="signal peptide" evidence="1">
    <location>
        <begin position="1"/>
        <end position="21"/>
    </location>
</feature>